<proteinExistence type="predicted"/>
<feature type="transmembrane region" description="Helical" evidence="1">
    <location>
        <begin position="246"/>
        <end position="264"/>
    </location>
</feature>
<dbReference type="GO" id="GO:0016020">
    <property type="term" value="C:membrane"/>
    <property type="evidence" value="ECO:0007669"/>
    <property type="project" value="TreeGrafter"/>
</dbReference>
<keyword evidence="1" id="KW-0812">Transmembrane</keyword>
<feature type="transmembrane region" description="Helical" evidence="1">
    <location>
        <begin position="62"/>
        <end position="84"/>
    </location>
</feature>
<keyword evidence="1" id="KW-0472">Membrane</keyword>
<reference evidence="2" key="1">
    <citation type="submission" date="2015-04" db="EMBL/GenBank/DDBJ databases">
        <title>The genome sequence of the plant pathogenic Rhizarian Plasmodiophora brassicae reveals insights in its biotrophic life cycle and the origin of chitin synthesis.</title>
        <authorList>
            <person name="Schwelm A."/>
            <person name="Fogelqvist J."/>
            <person name="Knaust A."/>
            <person name="Julke S."/>
            <person name="Lilja T."/>
            <person name="Dhandapani V."/>
            <person name="Bonilla-Rosso G."/>
            <person name="Karlsson M."/>
            <person name="Shevchenko A."/>
            <person name="Choi S.R."/>
            <person name="Kim H.G."/>
            <person name="Park J.Y."/>
            <person name="Lim Y.P."/>
            <person name="Ludwig-Muller J."/>
            <person name="Dixelius C."/>
        </authorList>
    </citation>
    <scope>NUCLEOTIDE SEQUENCE</scope>
    <source>
        <tissue evidence="2">Potato root galls</tissue>
    </source>
</reference>
<organism evidence="2">
    <name type="scientific">Spongospora subterranea</name>
    <dbReference type="NCBI Taxonomy" id="70186"/>
    <lineage>
        <taxon>Eukaryota</taxon>
        <taxon>Sar</taxon>
        <taxon>Rhizaria</taxon>
        <taxon>Endomyxa</taxon>
        <taxon>Phytomyxea</taxon>
        <taxon>Plasmodiophorida</taxon>
        <taxon>Plasmodiophoridae</taxon>
        <taxon>Spongospora</taxon>
    </lineage>
</organism>
<sequence length="299" mass="32719">MANINHLPTKSGLYKVILFVASVTCLCVYSLNRTFHLEDAVDITTLTTSDIVSPRTLLLSRTASFCVILGTVAFLLLDSAGVSVNVHKLDTTMTVIKMTRFQRLATFTTWSWCLQGAYFAGILSLQTGLITHPSAVTCTLVAFEAALSLALLVTTVVTFVLIPSSIRVGADPSSFFTLPALLMHNANVVMIVFELLVNKTVVNIAHLPFAILYGIIYVVFSWILAQKTGVFFYFFLNYNYSRPVTALLLLVGTLSVFFAMSVGISKIVADPLHHPIVFPLVAVGTLFICTVRSPKLKSR</sequence>
<feature type="transmembrane region" description="Helical" evidence="1">
    <location>
        <begin position="145"/>
        <end position="163"/>
    </location>
</feature>
<feature type="transmembrane region" description="Helical" evidence="1">
    <location>
        <begin position="205"/>
        <end position="225"/>
    </location>
</feature>
<accession>A0A0H5RP37</accession>
<dbReference type="AlphaFoldDB" id="A0A0H5RP37"/>
<name>A0A0H5RP37_9EUKA</name>
<protein>
    <submittedName>
        <fullName evidence="2">Uncharacterized protein</fullName>
    </submittedName>
</protein>
<keyword evidence="1" id="KW-1133">Transmembrane helix</keyword>
<feature type="transmembrane region" description="Helical" evidence="1">
    <location>
        <begin position="276"/>
        <end position="293"/>
    </location>
</feature>
<evidence type="ECO:0000313" key="2">
    <source>
        <dbReference type="EMBL" id="CRZ10484.1"/>
    </source>
</evidence>
<dbReference type="EMBL" id="HACM01010042">
    <property type="protein sequence ID" value="CRZ10484.1"/>
    <property type="molecule type" value="Transcribed_RNA"/>
</dbReference>
<feature type="transmembrane region" description="Helical" evidence="1">
    <location>
        <begin position="104"/>
        <end position="125"/>
    </location>
</feature>
<feature type="transmembrane region" description="Helical" evidence="1">
    <location>
        <begin position="175"/>
        <end position="193"/>
    </location>
</feature>
<evidence type="ECO:0000256" key="1">
    <source>
        <dbReference type="SAM" id="Phobius"/>
    </source>
</evidence>
<feature type="transmembrane region" description="Helical" evidence="1">
    <location>
        <begin position="12"/>
        <end position="31"/>
    </location>
</feature>
<dbReference type="PANTHER" id="PTHR12242">
    <property type="entry name" value="OS02G0130600 PROTEIN-RELATED"/>
    <property type="match status" value="1"/>
</dbReference>